<gene>
    <name evidence="1" type="ORF">GGU10DRAFT_391207</name>
</gene>
<organism evidence="1 2">
    <name type="scientific">Lentinula aff. detonsa</name>
    <dbReference type="NCBI Taxonomy" id="2804958"/>
    <lineage>
        <taxon>Eukaryota</taxon>
        <taxon>Fungi</taxon>
        <taxon>Dikarya</taxon>
        <taxon>Basidiomycota</taxon>
        <taxon>Agaricomycotina</taxon>
        <taxon>Agaricomycetes</taxon>
        <taxon>Agaricomycetidae</taxon>
        <taxon>Agaricales</taxon>
        <taxon>Marasmiineae</taxon>
        <taxon>Omphalotaceae</taxon>
        <taxon>Lentinula</taxon>
    </lineage>
</organism>
<dbReference type="EMBL" id="MU793715">
    <property type="protein sequence ID" value="KAJ3780518.1"/>
    <property type="molecule type" value="Genomic_DNA"/>
</dbReference>
<dbReference type="Proteomes" id="UP001163798">
    <property type="component" value="Unassembled WGS sequence"/>
</dbReference>
<dbReference type="SUPFAM" id="SSF50129">
    <property type="entry name" value="GroES-like"/>
    <property type="match status" value="1"/>
</dbReference>
<dbReference type="Gene3D" id="3.90.180.10">
    <property type="entry name" value="Medium-chain alcohol dehydrogenases, catalytic domain"/>
    <property type="match status" value="1"/>
</dbReference>
<proteinExistence type="predicted"/>
<dbReference type="AlphaFoldDB" id="A0AA38KWL2"/>
<sequence>MSKEVKAWGATSPEKTEPITITRRAPDDQDVGIDIKFAGICHSDIHTIRSEWGKTTPSHMTEGPIYEYREELGGVFKTDMFPVMRFASAYLGLIGLLSLARAMPMNQQPSLVAGTVRKCIYTVKFLEEAPLTMTNPPSTEVDLVKSVVASVSEDAKTAMKGFLEQHEKDVLVKYENDYPFPQLRKIIYYSATQEILRDDKRIAHWDMYGWVATVKDDTGRYHGVERFHGFDLPSPSIACMTCGGRPHTGLPNI</sequence>
<comment type="caution">
    <text evidence="1">The sequence shown here is derived from an EMBL/GenBank/DDBJ whole genome shotgun (WGS) entry which is preliminary data.</text>
</comment>
<protein>
    <submittedName>
        <fullName evidence="1">Uncharacterized protein</fullName>
    </submittedName>
</protein>
<reference evidence="1" key="1">
    <citation type="submission" date="2022-08" db="EMBL/GenBank/DDBJ databases">
        <authorList>
            <consortium name="DOE Joint Genome Institute"/>
            <person name="Min B."/>
            <person name="Riley R."/>
            <person name="Sierra-Patev S."/>
            <person name="Naranjo-Ortiz M."/>
            <person name="Looney B."/>
            <person name="Konkel Z."/>
            <person name="Slot J.C."/>
            <person name="Sakamoto Y."/>
            <person name="Steenwyk J.L."/>
            <person name="Rokas A."/>
            <person name="Carro J."/>
            <person name="Camarero S."/>
            <person name="Ferreira P."/>
            <person name="Molpeceres G."/>
            <person name="Ruiz-Duenas F.J."/>
            <person name="Serrano A."/>
            <person name="Henrissat B."/>
            <person name="Drula E."/>
            <person name="Hughes K.W."/>
            <person name="Mata J.L."/>
            <person name="Ishikawa N.K."/>
            <person name="Vargas-Isla R."/>
            <person name="Ushijima S."/>
            <person name="Smith C.A."/>
            <person name="Ahrendt S."/>
            <person name="Andreopoulos W."/>
            <person name="He G."/>
            <person name="Labutti K."/>
            <person name="Lipzen A."/>
            <person name="Ng V."/>
            <person name="Sandor L."/>
            <person name="Barry K."/>
            <person name="Martinez A.T."/>
            <person name="Xiao Y."/>
            <person name="Gibbons J.G."/>
            <person name="Terashima K."/>
            <person name="Hibbett D.S."/>
            <person name="Grigoriev I.V."/>
        </authorList>
    </citation>
    <scope>NUCLEOTIDE SEQUENCE</scope>
    <source>
        <strain evidence="1">TFB10291</strain>
    </source>
</reference>
<dbReference type="InterPro" id="IPR011032">
    <property type="entry name" value="GroES-like_sf"/>
</dbReference>
<name>A0AA38KWL2_9AGAR</name>
<evidence type="ECO:0000313" key="1">
    <source>
        <dbReference type="EMBL" id="KAJ3780518.1"/>
    </source>
</evidence>
<keyword evidence="2" id="KW-1185">Reference proteome</keyword>
<evidence type="ECO:0000313" key="2">
    <source>
        <dbReference type="Proteomes" id="UP001163798"/>
    </source>
</evidence>
<accession>A0AA38KWL2</accession>